<keyword evidence="1" id="KW-0472">Membrane</keyword>
<keyword evidence="3" id="KW-1185">Reference proteome</keyword>
<accession>A0A7G9RXR7</accession>
<protein>
    <submittedName>
        <fullName evidence="2">Uncharacterized protein</fullName>
    </submittedName>
</protein>
<gene>
    <name evidence="2" type="ORF">H9L01_08445</name>
</gene>
<sequence>MRKRIVLIAFTSIAVLSLFVVLYDQFKPKTNALARTATTTDNVIATSQSFSDVSNYFKTNPGTHVLFVRDSSSDSDYVVDNLLSPLAHEHDVRPTPNIVSVDMSETKDLSVTRLKSTLGIEKYPAFVLVTTNNEKNSFSVDSVIEYDKKKPFSVTDLRKWFFDNKLWTGPYGDN</sequence>
<evidence type="ECO:0000256" key="1">
    <source>
        <dbReference type="SAM" id="Phobius"/>
    </source>
</evidence>
<dbReference type="KEGG" id="eio:H9L01_08445"/>
<dbReference type="EMBL" id="CP060715">
    <property type="protein sequence ID" value="QNN60392.1"/>
    <property type="molecule type" value="Genomic_DNA"/>
</dbReference>
<evidence type="ECO:0000313" key="3">
    <source>
        <dbReference type="Proteomes" id="UP000515928"/>
    </source>
</evidence>
<keyword evidence="1" id="KW-1133">Transmembrane helix</keyword>
<keyword evidence="1" id="KW-0812">Transmembrane</keyword>
<organism evidence="2 3">
    <name type="scientific">Erysipelothrix inopinata</name>
    <dbReference type="NCBI Taxonomy" id="225084"/>
    <lineage>
        <taxon>Bacteria</taxon>
        <taxon>Bacillati</taxon>
        <taxon>Bacillota</taxon>
        <taxon>Erysipelotrichia</taxon>
        <taxon>Erysipelotrichales</taxon>
        <taxon>Erysipelotrichaceae</taxon>
        <taxon>Erysipelothrix</taxon>
    </lineage>
</organism>
<dbReference type="RefSeq" id="WP_187533521.1">
    <property type="nucleotide sequence ID" value="NZ_CBCSHU010000004.1"/>
</dbReference>
<dbReference type="Proteomes" id="UP000515928">
    <property type="component" value="Chromosome"/>
</dbReference>
<evidence type="ECO:0000313" key="2">
    <source>
        <dbReference type="EMBL" id="QNN60392.1"/>
    </source>
</evidence>
<proteinExistence type="predicted"/>
<reference evidence="2 3" key="1">
    <citation type="submission" date="2020-08" db="EMBL/GenBank/DDBJ databases">
        <title>Genome sequence of Erysipelothrix inopinata DSM 15511T.</title>
        <authorList>
            <person name="Hyun D.-W."/>
            <person name="Bae J.-W."/>
        </authorList>
    </citation>
    <scope>NUCLEOTIDE SEQUENCE [LARGE SCALE GENOMIC DNA]</scope>
    <source>
        <strain evidence="2 3">DSM 15511</strain>
    </source>
</reference>
<name>A0A7G9RXR7_9FIRM</name>
<feature type="transmembrane region" description="Helical" evidence="1">
    <location>
        <begin position="5"/>
        <end position="23"/>
    </location>
</feature>
<dbReference type="AlphaFoldDB" id="A0A7G9RXR7"/>